<sequence>MEKLSKADRDYREKLKKKNRNCLVSIVFLLICAGILFVGTNWYDLKIDDHALGFLTGFFSSICLAFIVVVFRNHRIMNNPKLLKAQRIARMDERNLEIASKTIQFSAYMMVIVLVILSTVGSFISRILMLTATGLLYVFLISFLISYLYYKRKL</sequence>
<dbReference type="Proteomes" id="UP000013783">
    <property type="component" value="Unassembled WGS sequence"/>
</dbReference>
<name>R2PBX0_9ENTE</name>
<dbReference type="Proteomes" id="UP000014148">
    <property type="component" value="Unassembled WGS sequence"/>
</dbReference>
<dbReference type="EMBL" id="ASWA01000002">
    <property type="protein sequence ID" value="EOT69167.1"/>
    <property type="molecule type" value="Genomic_DNA"/>
</dbReference>
<feature type="transmembrane region" description="Helical" evidence="1">
    <location>
        <begin position="105"/>
        <end position="124"/>
    </location>
</feature>
<comment type="caution">
    <text evidence="2">The sequence shown here is derived from an EMBL/GenBank/DDBJ whole genome shotgun (WGS) entry which is preliminary data.</text>
</comment>
<feature type="transmembrane region" description="Helical" evidence="1">
    <location>
        <begin position="21"/>
        <end position="39"/>
    </location>
</feature>
<proteinExistence type="predicted"/>
<gene>
    <name evidence="3" type="ORF">I585_00628</name>
    <name evidence="2" type="ORF">UAI_00697</name>
</gene>
<protein>
    <recommendedName>
        <fullName evidence="6">DUF2178 domain-containing protein</fullName>
    </recommendedName>
</protein>
<keyword evidence="5" id="KW-1185">Reference proteome</keyword>
<dbReference type="RefSeq" id="WP_010739578.1">
    <property type="nucleotide sequence ID" value="NZ_KB946249.1"/>
</dbReference>
<keyword evidence="1" id="KW-1133">Transmembrane helix</keyword>
<evidence type="ECO:0008006" key="6">
    <source>
        <dbReference type="Google" id="ProtNLM"/>
    </source>
</evidence>
<evidence type="ECO:0000313" key="5">
    <source>
        <dbReference type="Proteomes" id="UP000014148"/>
    </source>
</evidence>
<dbReference type="eggNOG" id="ENOG5030W6P">
    <property type="taxonomic scope" value="Bacteria"/>
</dbReference>
<keyword evidence="1" id="KW-0472">Membrane</keyword>
<reference evidence="3 5" key="2">
    <citation type="submission" date="2013-03" db="EMBL/GenBank/DDBJ databases">
        <title>The Genome Sequence of Enterococcus malodoratus ATCC_43197 (PacBio/Illumina hybrid assembly).</title>
        <authorList>
            <consortium name="The Broad Institute Genomics Platform"/>
            <consortium name="The Broad Institute Genome Sequencing Center for Infectious Disease"/>
            <person name="Earl A."/>
            <person name="Russ C."/>
            <person name="Gilmore M."/>
            <person name="Surin D."/>
            <person name="Walker B."/>
            <person name="Young S."/>
            <person name="Zeng Q."/>
            <person name="Gargeya S."/>
            <person name="Fitzgerald M."/>
            <person name="Haas B."/>
            <person name="Abouelleil A."/>
            <person name="Allen A.W."/>
            <person name="Alvarado L."/>
            <person name="Arachchi H.M."/>
            <person name="Berlin A.M."/>
            <person name="Chapman S.B."/>
            <person name="Gainer-Dewar J."/>
            <person name="Goldberg J."/>
            <person name="Griggs A."/>
            <person name="Gujja S."/>
            <person name="Hansen M."/>
            <person name="Howarth C."/>
            <person name="Imamovic A."/>
            <person name="Ireland A."/>
            <person name="Larimer J."/>
            <person name="McCowan C."/>
            <person name="Murphy C."/>
            <person name="Pearson M."/>
            <person name="Poon T.W."/>
            <person name="Priest M."/>
            <person name="Roberts A."/>
            <person name="Saif S."/>
            <person name="Shea T."/>
            <person name="Sisk P."/>
            <person name="Sykes S."/>
            <person name="Wortman J."/>
            <person name="Nusbaum C."/>
            <person name="Birren B."/>
        </authorList>
    </citation>
    <scope>NUCLEOTIDE SEQUENCE [LARGE SCALE GENOMIC DNA]</scope>
    <source>
        <strain evidence="3 5">ATCC 43197</strain>
    </source>
</reference>
<feature type="transmembrane region" description="Helical" evidence="1">
    <location>
        <begin position="51"/>
        <end position="71"/>
    </location>
</feature>
<reference evidence="2 4" key="1">
    <citation type="submission" date="2013-02" db="EMBL/GenBank/DDBJ databases">
        <title>The Genome Sequence of Enterococcus malodoratus ATCC_43197.</title>
        <authorList>
            <consortium name="The Broad Institute Genome Sequencing Platform"/>
            <consortium name="The Broad Institute Genome Sequencing Center for Infectious Disease"/>
            <person name="Earl A.M."/>
            <person name="Gilmore M.S."/>
            <person name="Lebreton F."/>
            <person name="Walker B."/>
            <person name="Young S.K."/>
            <person name="Zeng Q."/>
            <person name="Gargeya S."/>
            <person name="Fitzgerald M."/>
            <person name="Haas B."/>
            <person name="Abouelleil A."/>
            <person name="Alvarado L."/>
            <person name="Arachchi H.M."/>
            <person name="Berlin A.M."/>
            <person name="Chapman S.B."/>
            <person name="Dewar J."/>
            <person name="Goldberg J."/>
            <person name="Griggs A."/>
            <person name="Gujja S."/>
            <person name="Hansen M."/>
            <person name="Howarth C."/>
            <person name="Imamovic A."/>
            <person name="Larimer J."/>
            <person name="McCowan C."/>
            <person name="Murphy C."/>
            <person name="Neiman D."/>
            <person name="Pearson M."/>
            <person name="Priest M."/>
            <person name="Roberts A."/>
            <person name="Saif S."/>
            <person name="Shea T."/>
            <person name="Sisk P."/>
            <person name="Sykes S."/>
            <person name="Wortman J."/>
            <person name="Nusbaum C."/>
            <person name="Birren B."/>
        </authorList>
    </citation>
    <scope>NUCLEOTIDE SEQUENCE [LARGE SCALE GENOMIC DNA]</scope>
    <source>
        <strain evidence="2 4">ATCC 43197</strain>
    </source>
</reference>
<dbReference type="EMBL" id="AJAK01000007">
    <property type="protein sequence ID" value="EOH80658.1"/>
    <property type="molecule type" value="Genomic_DNA"/>
</dbReference>
<feature type="transmembrane region" description="Helical" evidence="1">
    <location>
        <begin position="130"/>
        <end position="150"/>
    </location>
</feature>
<evidence type="ECO:0000313" key="3">
    <source>
        <dbReference type="EMBL" id="EOT69167.1"/>
    </source>
</evidence>
<dbReference type="OrthoDB" id="2182833at2"/>
<evidence type="ECO:0000313" key="4">
    <source>
        <dbReference type="Proteomes" id="UP000013783"/>
    </source>
</evidence>
<accession>R2PBX0</accession>
<dbReference type="PATRIC" id="fig|1158601.3.peg.677"/>
<organism evidence="2 4">
    <name type="scientific">Enterococcus malodoratus ATCC 43197</name>
    <dbReference type="NCBI Taxonomy" id="1158601"/>
    <lineage>
        <taxon>Bacteria</taxon>
        <taxon>Bacillati</taxon>
        <taxon>Bacillota</taxon>
        <taxon>Bacilli</taxon>
        <taxon>Lactobacillales</taxon>
        <taxon>Enterococcaceae</taxon>
        <taxon>Enterococcus</taxon>
    </lineage>
</organism>
<dbReference type="AlphaFoldDB" id="R2PBX0"/>
<keyword evidence="1" id="KW-0812">Transmembrane</keyword>
<dbReference type="STRING" id="71451.RV07_GL000658"/>
<evidence type="ECO:0000256" key="1">
    <source>
        <dbReference type="SAM" id="Phobius"/>
    </source>
</evidence>
<evidence type="ECO:0000313" key="2">
    <source>
        <dbReference type="EMBL" id="EOH80658.1"/>
    </source>
</evidence>